<dbReference type="PROSITE" id="PS51459">
    <property type="entry name" value="FIDO"/>
    <property type="match status" value="1"/>
</dbReference>
<sequence length="401" mass="44196">MYTPDVMSNQRFAISPETQANTARAERALVRMEDRALHGHVGGSLRRVLSRLEAISTIRIEGKTPRLAALLQLEACAAEGDDEPIRRGDPFDFYGFGNEEERQVAVEVLFFERALEHIYRTAEAEPFNVSYLLDIHSLARFGCVAAKSGVGIRRKAWVSEEAVAASKVYEPPAPAAVEALVEDLMVFNGREVYSPITQAALAHFQFESIKPFKSGMDKTGRLMCHAILHRRGLTNSIIAPIGLEPAIDTPSHARSLLPYNFGCAITEENRMEFIDQWVGFCALSAEVSARAADMYLDAILRLKESWLDDFGKPNKGSALEDLFNVLPGTPILTVKQAAALTGKSLSAVNDALLRLERAGVVKTLDRFQRGRLFVAQRAVDVLEGIGKRITPEIAVDRDSLG</sequence>
<dbReference type="InterPro" id="IPR003812">
    <property type="entry name" value="Fido"/>
</dbReference>
<reference evidence="2 3" key="1">
    <citation type="submission" date="2024-04" db="EMBL/GenBank/DDBJ databases">
        <title>Human intestinal bacterial collection.</title>
        <authorList>
            <person name="Pauvert C."/>
            <person name="Hitch T.C.A."/>
            <person name="Clavel T."/>
        </authorList>
    </citation>
    <scope>NUCLEOTIDE SEQUENCE [LARGE SCALE GENOMIC DNA]</scope>
    <source>
        <strain evidence="2 3">CLA-KB-H42</strain>
    </source>
</reference>
<name>A0ABV1JD38_9ACTN</name>
<gene>
    <name evidence="2" type="ORF">AAA083_04620</name>
</gene>
<evidence type="ECO:0000313" key="2">
    <source>
        <dbReference type="EMBL" id="MEQ3362256.1"/>
    </source>
</evidence>
<accession>A0ABV1JD38</accession>
<dbReference type="InterPro" id="IPR036597">
    <property type="entry name" value="Fido-like_dom_sf"/>
</dbReference>
<keyword evidence="3" id="KW-1185">Reference proteome</keyword>
<proteinExistence type="predicted"/>
<dbReference type="Pfam" id="PF02661">
    <property type="entry name" value="Fic"/>
    <property type="match status" value="1"/>
</dbReference>
<comment type="caution">
    <text evidence="2">The sequence shown here is derived from an EMBL/GenBank/DDBJ whole genome shotgun (WGS) entry which is preliminary data.</text>
</comment>
<organism evidence="2 3">
    <name type="scientific">Raoultibacter massiliensis</name>
    <dbReference type="NCBI Taxonomy" id="1852371"/>
    <lineage>
        <taxon>Bacteria</taxon>
        <taxon>Bacillati</taxon>
        <taxon>Actinomycetota</taxon>
        <taxon>Coriobacteriia</taxon>
        <taxon>Eggerthellales</taxon>
        <taxon>Eggerthellaceae</taxon>
        <taxon>Raoultibacter</taxon>
    </lineage>
</organism>
<evidence type="ECO:0000313" key="3">
    <source>
        <dbReference type="Proteomes" id="UP001487305"/>
    </source>
</evidence>
<protein>
    <submittedName>
        <fullName evidence="2">Fic family protein</fullName>
    </submittedName>
</protein>
<feature type="domain" description="Fido" evidence="1">
    <location>
        <begin position="127"/>
        <end position="276"/>
    </location>
</feature>
<dbReference type="Proteomes" id="UP001487305">
    <property type="component" value="Unassembled WGS sequence"/>
</dbReference>
<evidence type="ECO:0000259" key="1">
    <source>
        <dbReference type="PROSITE" id="PS51459"/>
    </source>
</evidence>
<dbReference type="RefSeq" id="WP_102374765.1">
    <property type="nucleotide sequence ID" value="NZ_JBBNOP010000003.1"/>
</dbReference>
<dbReference type="PANTHER" id="PTHR13504:SF38">
    <property type="entry name" value="FIDO DOMAIN-CONTAINING PROTEIN"/>
    <property type="match status" value="1"/>
</dbReference>
<dbReference type="InterPro" id="IPR040198">
    <property type="entry name" value="Fido_containing"/>
</dbReference>
<dbReference type="PANTHER" id="PTHR13504">
    <property type="entry name" value="FIDO DOMAIN-CONTAINING PROTEIN DDB_G0283145"/>
    <property type="match status" value="1"/>
</dbReference>
<dbReference type="SUPFAM" id="SSF140931">
    <property type="entry name" value="Fic-like"/>
    <property type="match status" value="1"/>
</dbReference>
<dbReference type="Gene3D" id="1.10.3290.10">
    <property type="entry name" value="Fido-like domain"/>
    <property type="match status" value="1"/>
</dbReference>
<dbReference type="EMBL" id="JBBNOP010000003">
    <property type="protein sequence ID" value="MEQ3362256.1"/>
    <property type="molecule type" value="Genomic_DNA"/>
</dbReference>